<dbReference type="PANTHER" id="PTHR31302:SF0">
    <property type="entry name" value="TRANSMEMBRANE PROTEIN WITH METALLOPHOSPHOESTERASE DOMAIN"/>
    <property type="match status" value="1"/>
</dbReference>
<dbReference type="CDD" id="cd07385">
    <property type="entry name" value="MPP_YkuE_C"/>
    <property type="match status" value="1"/>
</dbReference>
<evidence type="ECO:0000256" key="1">
    <source>
        <dbReference type="SAM" id="Phobius"/>
    </source>
</evidence>
<feature type="transmembrane region" description="Helical" evidence="1">
    <location>
        <begin position="63"/>
        <end position="81"/>
    </location>
</feature>
<dbReference type="AlphaFoldDB" id="A0A212ITK9"/>
<dbReference type="InterPro" id="IPR029052">
    <property type="entry name" value="Metallo-depent_PP-like"/>
</dbReference>
<protein>
    <submittedName>
        <fullName evidence="3">Metallophosphoesterase</fullName>
    </submittedName>
</protein>
<evidence type="ECO:0000313" key="3">
    <source>
        <dbReference type="EMBL" id="SBV90534.1"/>
    </source>
</evidence>
<evidence type="ECO:0000259" key="2">
    <source>
        <dbReference type="Pfam" id="PF00149"/>
    </source>
</evidence>
<organism evidence="3">
    <name type="scientific">uncultured delta proteobacterium</name>
    <dbReference type="NCBI Taxonomy" id="34034"/>
    <lineage>
        <taxon>Bacteria</taxon>
        <taxon>Deltaproteobacteria</taxon>
        <taxon>environmental samples</taxon>
    </lineage>
</organism>
<dbReference type="PANTHER" id="PTHR31302">
    <property type="entry name" value="TRANSMEMBRANE PROTEIN WITH METALLOPHOSPHOESTERASE DOMAIN-RELATED"/>
    <property type="match status" value="1"/>
</dbReference>
<feature type="transmembrane region" description="Helical" evidence="1">
    <location>
        <begin position="7"/>
        <end position="25"/>
    </location>
</feature>
<feature type="domain" description="Calcineurin-like phosphoesterase" evidence="2">
    <location>
        <begin position="153"/>
        <end position="319"/>
    </location>
</feature>
<keyword evidence="1" id="KW-0472">Membrane</keyword>
<gene>
    <name evidence="3" type="ORF">KL86DPRO_10046</name>
</gene>
<dbReference type="SUPFAM" id="SSF56300">
    <property type="entry name" value="Metallo-dependent phosphatases"/>
    <property type="match status" value="1"/>
</dbReference>
<sequence>MFVIHIYGLVIFLYVTFRLILPSPLPFWGKFAVVLLALAASQYHLFIRYVFGSLSSPEMPYPMLVLASYSFIVMTLLFAILVGRDLVILVLFFVRQLGLVTAIPFSPGRRAVGLAGLGIVAGAYGFREAVRVPDVRTTDVVLDRLPPELDGLTVVQITDLHATALLNAPRVADVVAKTNALQPDIIVCTGDLVDGTTGNRAADVAPLADLRAAYGVYGCEGNHEYYSGHAAWMRAFEGLGLPLLRNSHAVLTIKGKQLVLAGLNDPAASRFGLEGPDLDKALAGAPEGAPVLLLAHQPRYARFNARRGVDLQLSGHTHGGQMIGFDRIVESNNEGFLRGLYSVGAMKLYVSSGAGLWTGFPVRIGVPAEITRLVLRSGKG</sequence>
<proteinExistence type="predicted"/>
<reference evidence="3" key="1">
    <citation type="submission" date="2016-04" db="EMBL/GenBank/DDBJ databases">
        <authorList>
            <person name="Evans L.H."/>
            <person name="Alamgir A."/>
            <person name="Owens N."/>
            <person name="Weber N.D."/>
            <person name="Virtaneva K."/>
            <person name="Barbian K."/>
            <person name="Babar A."/>
            <person name="Rosenke K."/>
        </authorList>
    </citation>
    <scope>NUCLEOTIDE SEQUENCE</scope>
    <source>
        <strain evidence="3">86</strain>
    </source>
</reference>
<name>A0A212ITK9_9DELT</name>
<keyword evidence="1" id="KW-1133">Transmembrane helix</keyword>
<dbReference type="EMBL" id="FLUQ01000001">
    <property type="protein sequence ID" value="SBV90534.1"/>
    <property type="molecule type" value="Genomic_DNA"/>
</dbReference>
<feature type="transmembrane region" description="Helical" evidence="1">
    <location>
        <begin position="31"/>
        <end position="51"/>
    </location>
</feature>
<dbReference type="InterPro" id="IPR051158">
    <property type="entry name" value="Metallophosphoesterase_sf"/>
</dbReference>
<dbReference type="GO" id="GO:0016787">
    <property type="term" value="F:hydrolase activity"/>
    <property type="evidence" value="ECO:0007669"/>
    <property type="project" value="InterPro"/>
</dbReference>
<accession>A0A212ITK9</accession>
<dbReference type="Pfam" id="PF00149">
    <property type="entry name" value="Metallophos"/>
    <property type="match status" value="1"/>
</dbReference>
<dbReference type="Gene3D" id="3.60.21.10">
    <property type="match status" value="1"/>
</dbReference>
<keyword evidence="1" id="KW-0812">Transmembrane</keyword>
<dbReference type="InterPro" id="IPR004843">
    <property type="entry name" value="Calcineurin-like_PHP"/>
</dbReference>